<keyword evidence="6" id="KW-0520">NAD</keyword>
<gene>
    <name evidence="11" type="ORF">Q5761_04415</name>
</gene>
<protein>
    <submittedName>
        <fullName evidence="11">3-hydroxyacyl-CoA dehydrogenase/enoyl-CoA hydratase family protein</fullName>
    </submittedName>
</protein>
<comment type="catalytic activity">
    <reaction evidence="8">
        <text>a (3S)-3-hydroxyacyl-CoA + NAD(+) = a 3-oxoacyl-CoA + NADH + H(+)</text>
        <dbReference type="Rhea" id="RHEA:22432"/>
        <dbReference type="ChEBI" id="CHEBI:15378"/>
        <dbReference type="ChEBI" id="CHEBI:57318"/>
        <dbReference type="ChEBI" id="CHEBI:57540"/>
        <dbReference type="ChEBI" id="CHEBI:57945"/>
        <dbReference type="ChEBI" id="CHEBI:90726"/>
        <dbReference type="EC" id="1.1.1.35"/>
    </reaction>
</comment>
<evidence type="ECO:0000259" key="10">
    <source>
        <dbReference type="Pfam" id="PF02737"/>
    </source>
</evidence>
<dbReference type="PANTHER" id="PTHR48075">
    <property type="entry name" value="3-HYDROXYACYL-COA DEHYDROGENASE FAMILY PROTEIN"/>
    <property type="match status" value="1"/>
</dbReference>
<dbReference type="EMBL" id="CP132508">
    <property type="protein sequence ID" value="WPD19899.1"/>
    <property type="molecule type" value="Genomic_DNA"/>
</dbReference>
<dbReference type="InterPro" id="IPR006108">
    <property type="entry name" value="3HC_DH_C"/>
</dbReference>
<evidence type="ECO:0000259" key="9">
    <source>
        <dbReference type="Pfam" id="PF00725"/>
    </source>
</evidence>
<dbReference type="InterPro" id="IPR029045">
    <property type="entry name" value="ClpP/crotonase-like_dom_sf"/>
</dbReference>
<dbReference type="Gene3D" id="1.10.1040.50">
    <property type="match status" value="1"/>
</dbReference>
<dbReference type="InterPro" id="IPR006176">
    <property type="entry name" value="3-OHacyl-CoA_DH_NAD-bd"/>
</dbReference>
<dbReference type="Proteomes" id="UP001304683">
    <property type="component" value="Chromosome"/>
</dbReference>
<dbReference type="SUPFAM" id="SSF48179">
    <property type="entry name" value="6-phosphogluconate dehydrogenase C-terminal domain-like"/>
    <property type="match status" value="2"/>
</dbReference>
<evidence type="ECO:0000313" key="12">
    <source>
        <dbReference type="Proteomes" id="UP001304683"/>
    </source>
</evidence>
<proteinExistence type="inferred from homology"/>
<keyword evidence="4" id="KW-0442">Lipid degradation</keyword>
<dbReference type="Pfam" id="PF00378">
    <property type="entry name" value="ECH_1"/>
    <property type="match status" value="1"/>
</dbReference>
<name>A0ABZ0QSZ0_9FIRM</name>
<reference evidence="11 12" key="1">
    <citation type="submission" date="2023-08" db="EMBL/GenBank/DDBJ databases">
        <title>Genome sequence of Thermaerobacter compostii strain Ins1, a spore-forming filamentous bacterium isolated from a deep geothermal reservoir.</title>
        <authorList>
            <person name="Bregnard D."/>
            <person name="Gonzalez D."/>
            <person name="Junier P."/>
        </authorList>
    </citation>
    <scope>NUCLEOTIDE SEQUENCE [LARGE SCALE GENOMIC DNA]</scope>
    <source>
        <strain evidence="11 12">Ins1</strain>
    </source>
</reference>
<keyword evidence="12" id="KW-1185">Reference proteome</keyword>
<feature type="domain" description="3-hydroxyacyl-CoA dehydrogenase NAD binding" evidence="10">
    <location>
        <begin position="8"/>
        <end position="186"/>
    </location>
</feature>
<evidence type="ECO:0000256" key="3">
    <source>
        <dbReference type="ARBA" id="ARBA00022832"/>
    </source>
</evidence>
<dbReference type="Pfam" id="PF00725">
    <property type="entry name" value="3HCDH"/>
    <property type="match status" value="1"/>
</dbReference>
<dbReference type="Gene3D" id="3.40.50.720">
    <property type="entry name" value="NAD(P)-binding Rossmann-like Domain"/>
    <property type="match status" value="1"/>
</dbReference>
<evidence type="ECO:0000256" key="6">
    <source>
        <dbReference type="ARBA" id="ARBA00023027"/>
    </source>
</evidence>
<keyword evidence="7" id="KW-0443">Lipid metabolism</keyword>
<comment type="pathway">
    <text evidence="1">Lipid metabolism; fatty acid beta-oxidation.</text>
</comment>
<evidence type="ECO:0000256" key="8">
    <source>
        <dbReference type="ARBA" id="ARBA00049556"/>
    </source>
</evidence>
<evidence type="ECO:0000256" key="1">
    <source>
        <dbReference type="ARBA" id="ARBA00005005"/>
    </source>
</evidence>
<dbReference type="InterPro" id="IPR001753">
    <property type="entry name" value="Enoyl-CoA_hydra/iso"/>
</dbReference>
<dbReference type="PANTHER" id="PTHR48075:SF7">
    <property type="entry name" value="3-HYDROXYACYL-COA DEHYDROGENASE-RELATED"/>
    <property type="match status" value="1"/>
</dbReference>
<dbReference type="Pfam" id="PF02737">
    <property type="entry name" value="3HCDH_N"/>
    <property type="match status" value="1"/>
</dbReference>
<dbReference type="InterPro" id="IPR008927">
    <property type="entry name" value="6-PGluconate_DH-like_C_sf"/>
</dbReference>
<organism evidence="11 12">
    <name type="scientific">Thermaerobacter composti</name>
    <dbReference type="NCBI Taxonomy" id="554949"/>
    <lineage>
        <taxon>Bacteria</taxon>
        <taxon>Bacillati</taxon>
        <taxon>Bacillota</taxon>
        <taxon>Clostridia</taxon>
        <taxon>Eubacteriales</taxon>
        <taxon>Clostridiales Family XVII. Incertae Sedis</taxon>
        <taxon>Thermaerobacter</taxon>
    </lineage>
</organism>
<comment type="similarity">
    <text evidence="2">Belongs to the 3-hydroxyacyl-CoA dehydrogenase family.</text>
</comment>
<evidence type="ECO:0000256" key="2">
    <source>
        <dbReference type="ARBA" id="ARBA00009463"/>
    </source>
</evidence>
<evidence type="ECO:0000256" key="4">
    <source>
        <dbReference type="ARBA" id="ARBA00022963"/>
    </source>
</evidence>
<accession>A0ABZ0QSZ0</accession>
<evidence type="ECO:0000313" key="11">
    <source>
        <dbReference type="EMBL" id="WPD19899.1"/>
    </source>
</evidence>
<dbReference type="InterPro" id="IPR036291">
    <property type="entry name" value="NAD(P)-bd_dom_sf"/>
</dbReference>
<evidence type="ECO:0000256" key="7">
    <source>
        <dbReference type="ARBA" id="ARBA00023098"/>
    </source>
</evidence>
<feature type="domain" description="3-hydroxyacyl-CoA dehydrogenase C-terminal" evidence="9">
    <location>
        <begin position="189"/>
        <end position="288"/>
    </location>
</feature>
<dbReference type="SUPFAM" id="SSF51735">
    <property type="entry name" value="NAD(P)-binding Rossmann-fold domains"/>
    <property type="match status" value="1"/>
</dbReference>
<evidence type="ECO:0000256" key="5">
    <source>
        <dbReference type="ARBA" id="ARBA00023002"/>
    </source>
</evidence>
<sequence>MPHVFRRVAVLGAGTMGSQIAAHLANQGIPVDLFDLSTELVEKAKRRLTELKPSPIYTRDVLDLIAPGSFQDAGDLERLRDAEWVVEAVLEQLPIKQQLWARVAPYLRPDGIYSTNTSGLSIAAIASALPEAARRRFLGTHFFNPPRYLHLLELIPTPETDPQVVAAMRDFATRVLGKGVVVAKDTPNFIANRIGCYGLMVTVRAMQEFGLGPDEVDEITGENMGRPKSATFRTLDVVGIDVMKDVADNTRTAVRDPEEQAAFTLPEFMRQLVERGWTGEKAGQGFYKRVPRPDGGREILVLDPATMEYRPRRRLEAPSLQAVRAIEDPLQRIKTLLAADDVAGRFAWEITRRTLAYAANKLGEIADDVASVDRAIKWGFGWNAGPFELWDALGAAAVLERMERDGETLPGWLVAAIKDGPGRFYVEEDGRTLALAAGGEYVPVEADPRAIDVPLLLKRNRVVDRNTGATLVDLGDEVLLLDFHGPKQAIGPDFIQMVEKAVAEVEANWRGLVISSHVRPNFSVGANLMLILLAAQMGEWDEIDAMVRRFQAANMRLKYAARPVVVAPYGITVGGGCEVALHGDRVVASAETYIGLVEVGAGVIPGGGGTKEMLLRAIENVPEVFSGKYAQTPGPATTDLTGRVNLQVLVNRVFELIATARVATSAAEARQLGFFRATDRIVPNPDHLVYEAKQMVLALDDAGYRPPVRRRIPVVGDSGRALLELAATSMHWSGYASEHDLKIARKLAHVLAGGDVPPGTEVDEEYLLDLEREAFLSLVGEPKTQARMQHLLKTGKPLRN</sequence>
<dbReference type="RefSeq" id="WP_318751340.1">
    <property type="nucleotide sequence ID" value="NZ_CP132508.1"/>
</dbReference>
<dbReference type="Gene3D" id="3.90.226.10">
    <property type="entry name" value="2-enoyl-CoA Hydratase, Chain A, domain 1"/>
    <property type="match status" value="1"/>
</dbReference>
<keyword evidence="5" id="KW-0560">Oxidoreductase</keyword>
<dbReference type="CDD" id="cd06558">
    <property type="entry name" value="crotonase-like"/>
    <property type="match status" value="1"/>
</dbReference>
<dbReference type="SUPFAM" id="SSF52096">
    <property type="entry name" value="ClpP/crotonase"/>
    <property type="match status" value="1"/>
</dbReference>
<keyword evidence="3" id="KW-0276">Fatty acid metabolism</keyword>